<dbReference type="Proteomes" id="UP000435243">
    <property type="component" value="Unassembled WGS sequence"/>
</dbReference>
<dbReference type="InterPro" id="IPR025962">
    <property type="entry name" value="SdpI/YhfL"/>
</dbReference>
<evidence type="ECO:0000313" key="2">
    <source>
        <dbReference type="EMBL" id="MXO88992.1"/>
    </source>
</evidence>
<dbReference type="GO" id="GO:0009636">
    <property type="term" value="P:response to toxic substance"/>
    <property type="evidence" value="ECO:0007669"/>
    <property type="project" value="TreeGrafter"/>
</dbReference>
<feature type="transmembrane region" description="Helical" evidence="1">
    <location>
        <begin position="118"/>
        <end position="135"/>
    </location>
</feature>
<feature type="transmembrane region" description="Helical" evidence="1">
    <location>
        <begin position="164"/>
        <end position="182"/>
    </location>
</feature>
<protein>
    <recommendedName>
        <fullName evidence="4">DUF1648 domain-containing protein</fullName>
    </recommendedName>
</protein>
<feature type="transmembrane region" description="Helical" evidence="1">
    <location>
        <begin position="50"/>
        <end position="74"/>
    </location>
</feature>
<sequence length="220" mass="23997">MRVRGLLIASLLVVAAMVGFAFYMDATLPEGGMLPVHFNAAGQPDRYDKALTALLVAPVSLLVVSLIMAATPFLEPLQNKLEQSAPLLRAVWIGMIVVMIFVQVSIAAPALGWQLPPRMFYAVIGMFLIFLGNMLPKSRPSFFVGIRTPWTIMDTDNWIATHRLGGKLMMAAGAVIIINAFVETSEGVAIALLLGPILIAAFVPFVYSWWLWHQKKASGS</sequence>
<organism evidence="2 3">
    <name type="scientific">Alteraurantiacibacter aestuarii</name>
    <dbReference type="NCBI Taxonomy" id="650004"/>
    <lineage>
        <taxon>Bacteria</taxon>
        <taxon>Pseudomonadati</taxon>
        <taxon>Pseudomonadota</taxon>
        <taxon>Alphaproteobacteria</taxon>
        <taxon>Sphingomonadales</taxon>
        <taxon>Erythrobacteraceae</taxon>
        <taxon>Alteraurantiacibacter</taxon>
    </lineage>
</organism>
<reference evidence="2 3" key="1">
    <citation type="submission" date="2019-12" db="EMBL/GenBank/DDBJ databases">
        <title>Genomic-based taxomic classification of the family Erythrobacteraceae.</title>
        <authorList>
            <person name="Xu L."/>
        </authorList>
    </citation>
    <scope>NUCLEOTIDE SEQUENCE [LARGE SCALE GENOMIC DNA]</scope>
    <source>
        <strain evidence="2 3">JCM 16339</strain>
    </source>
</reference>
<dbReference type="OrthoDB" id="9808690at2"/>
<comment type="caution">
    <text evidence="2">The sequence shown here is derived from an EMBL/GenBank/DDBJ whole genome shotgun (WGS) entry which is preliminary data.</text>
</comment>
<evidence type="ECO:0000256" key="1">
    <source>
        <dbReference type="SAM" id="Phobius"/>
    </source>
</evidence>
<dbReference type="PANTHER" id="PTHR37810">
    <property type="entry name" value="IMMUNITY PROTEIN SDPI"/>
    <property type="match status" value="1"/>
</dbReference>
<keyword evidence="3" id="KW-1185">Reference proteome</keyword>
<dbReference type="PIRSF" id="PIRSF038959">
    <property type="entry name" value="SdpI"/>
    <property type="match status" value="1"/>
</dbReference>
<evidence type="ECO:0000313" key="3">
    <source>
        <dbReference type="Proteomes" id="UP000435243"/>
    </source>
</evidence>
<keyword evidence="1" id="KW-0472">Membrane</keyword>
<dbReference type="PANTHER" id="PTHR37810:SF5">
    <property type="entry name" value="IMMUNITY PROTEIN SDPI"/>
    <property type="match status" value="1"/>
</dbReference>
<evidence type="ECO:0008006" key="4">
    <source>
        <dbReference type="Google" id="ProtNLM"/>
    </source>
</evidence>
<dbReference type="InterPro" id="IPR026272">
    <property type="entry name" value="SdpI"/>
</dbReference>
<proteinExistence type="predicted"/>
<keyword evidence="1" id="KW-1133">Transmembrane helix</keyword>
<dbReference type="RefSeq" id="WP_160591642.1">
    <property type="nucleotide sequence ID" value="NZ_BAAAFP010000003.1"/>
</dbReference>
<dbReference type="EMBL" id="WTYY01000004">
    <property type="protein sequence ID" value="MXO88992.1"/>
    <property type="molecule type" value="Genomic_DNA"/>
</dbReference>
<gene>
    <name evidence="2" type="ORF">GRI32_09595</name>
</gene>
<name>A0A844ZNS7_9SPHN</name>
<dbReference type="AlphaFoldDB" id="A0A844ZNS7"/>
<feature type="transmembrane region" description="Helical" evidence="1">
    <location>
        <begin position="86"/>
        <end position="106"/>
    </location>
</feature>
<accession>A0A844ZNS7</accession>
<keyword evidence="1" id="KW-0812">Transmembrane</keyword>
<dbReference type="Pfam" id="PF13630">
    <property type="entry name" value="SdpI"/>
    <property type="match status" value="1"/>
</dbReference>
<feature type="transmembrane region" description="Helical" evidence="1">
    <location>
        <begin position="188"/>
        <end position="212"/>
    </location>
</feature>